<accession>A0A558ATV4</accession>
<dbReference type="EMBL" id="VMSJ01000003">
    <property type="protein sequence ID" value="TVT27626.1"/>
    <property type="molecule type" value="Genomic_DNA"/>
</dbReference>
<sequence length="342" mass="38798">MKYDIRKIIGPRIIKTGLSTFLTALICIMLDLTPIFAVITAIVTIEPTAYASLKKAYVRFPASIIGAFIAVVSLYLFGENAFTYSLAATLTILVTYRLNLHAGVLVAAITAVAMVPSVHDAYIFNFLSRLATTTIGLATSTLINFLILPPKYAGQIEAITQTTTQQTHQLLVQRLREMMAGKYESDKSEKAYTKVQSSISNAEQLLKYQQDEYRYHKSNREEMRLMNRLERELQFKKLYFTHLGNLIYLPENISMKFSGQEKAAIEEIIRHLDGDPDELTMTNSAVRFIRRHIRDLDEEADAFKIHILYEIIIIYQMIVQHHKSSSKPQKLPPGSKTDPDAT</sequence>
<feature type="transmembrane region" description="Helical" evidence="7">
    <location>
        <begin position="21"/>
        <end position="45"/>
    </location>
</feature>
<comment type="similarity">
    <text evidence="2">Belongs to the UPF0421 family.</text>
</comment>
<evidence type="ECO:0000256" key="4">
    <source>
        <dbReference type="ARBA" id="ARBA00022692"/>
    </source>
</evidence>
<dbReference type="InterPro" id="IPR010343">
    <property type="entry name" value="ArAE_1"/>
</dbReference>
<evidence type="ECO:0000256" key="6">
    <source>
        <dbReference type="ARBA" id="ARBA00023136"/>
    </source>
</evidence>
<keyword evidence="4 7" id="KW-0812">Transmembrane</keyword>
<evidence type="ECO:0000256" key="7">
    <source>
        <dbReference type="SAM" id="Phobius"/>
    </source>
</evidence>
<proteinExistence type="inferred from homology"/>
<evidence type="ECO:0000256" key="3">
    <source>
        <dbReference type="ARBA" id="ARBA00022475"/>
    </source>
</evidence>
<dbReference type="Proteomes" id="UP000315103">
    <property type="component" value="Unassembled WGS sequence"/>
</dbReference>
<dbReference type="RefSeq" id="WP_145288343.1">
    <property type="nucleotide sequence ID" value="NZ_VMSJ01000003.1"/>
</dbReference>
<feature type="transmembrane region" description="Helical" evidence="7">
    <location>
        <begin position="98"/>
        <end position="118"/>
    </location>
</feature>
<evidence type="ECO:0000313" key="9">
    <source>
        <dbReference type="Proteomes" id="UP000315103"/>
    </source>
</evidence>
<protein>
    <submittedName>
        <fullName evidence="8">Aromatic acid exporter family protein</fullName>
    </submittedName>
</protein>
<evidence type="ECO:0000256" key="5">
    <source>
        <dbReference type="ARBA" id="ARBA00022989"/>
    </source>
</evidence>
<evidence type="ECO:0000256" key="2">
    <source>
        <dbReference type="ARBA" id="ARBA00006544"/>
    </source>
</evidence>
<feature type="transmembrane region" description="Helical" evidence="7">
    <location>
        <begin position="130"/>
        <end position="148"/>
    </location>
</feature>
<dbReference type="GO" id="GO:0005886">
    <property type="term" value="C:plasma membrane"/>
    <property type="evidence" value="ECO:0007669"/>
    <property type="project" value="UniProtKB-SubCell"/>
</dbReference>
<evidence type="ECO:0000313" key="8">
    <source>
        <dbReference type="EMBL" id="TVT27626.1"/>
    </source>
</evidence>
<dbReference type="PANTHER" id="PTHR40064:SF1">
    <property type="entry name" value="MEMBRANE PROTEIN"/>
    <property type="match status" value="1"/>
</dbReference>
<comment type="subcellular location">
    <subcellularLocation>
        <location evidence="1">Cell membrane</location>
        <topology evidence="1">Multi-pass membrane protein</topology>
    </subcellularLocation>
</comment>
<dbReference type="Pfam" id="PF06081">
    <property type="entry name" value="ArAE_1"/>
    <property type="match status" value="1"/>
</dbReference>
<keyword evidence="9" id="KW-1185">Reference proteome</keyword>
<feature type="transmembrane region" description="Helical" evidence="7">
    <location>
        <begin position="57"/>
        <end position="77"/>
    </location>
</feature>
<dbReference type="AlphaFoldDB" id="A0A558ATV4"/>
<dbReference type="PANTHER" id="PTHR40064">
    <property type="entry name" value="MEMBRANE PROTEIN-RELATED"/>
    <property type="match status" value="1"/>
</dbReference>
<comment type="caution">
    <text evidence="8">The sequence shown here is derived from an EMBL/GenBank/DDBJ whole genome shotgun (WGS) entry which is preliminary data.</text>
</comment>
<keyword evidence="6 7" id="KW-0472">Membrane</keyword>
<name>A0A558ATV4_9STAP</name>
<keyword evidence="3" id="KW-1003">Cell membrane</keyword>
<dbReference type="InterPro" id="IPR052984">
    <property type="entry name" value="UPF0421"/>
</dbReference>
<reference evidence="8 9" key="1">
    <citation type="submission" date="2019-07" db="EMBL/GenBank/DDBJ databases">
        <title>Salinicoccus cyprini sp. nov., isolated from gastro-intestinal tract of mirror carp, Cyprinus carpio var. specularis, collected from Gobind Sagar Reservoir, Himachal Pradesh, India.</title>
        <authorList>
            <person name="Talwar C."/>
            <person name="Singh A.K."/>
            <person name="Lal R."/>
            <person name="Negi R.K."/>
        </authorList>
    </citation>
    <scope>NUCLEOTIDE SEQUENCE [LARGE SCALE GENOMIC DNA]</scope>
    <source>
        <strain evidence="8 9">CT19</strain>
    </source>
</reference>
<keyword evidence="5 7" id="KW-1133">Transmembrane helix</keyword>
<gene>
    <name evidence="8" type="ORF">FO441_07910</name>
</gene>
<dbReference type="OrthoDB" id="2690036at2"/>
<organism evidence="8 9">
    <name type="scientific">Salinicoccus cyprini</name>
    <dbReference type="NCBI Taxonomy" id="2493691"/>
    <lineage>
        <taxon>Bacteria</taxon>
        <taxon>Bacillati</taxon>
        <taxon>Bacillota</taxon>
        <taxon>Bacilli</taxon>
        <taxon>Bacillales</taxon>
        <taxon>Staphylococcaceae</taxon>
        <taxon>Salinicoccus</taxon>
    </lineage>
</organism>
<evidence type="ECO:0000256" key="1">
    <source>
        <dbReference type="ARBA" id="ARBA00004651"/>
    </source>
</evidence>